<protein>
    <recommendedName>
        <fullName evidence="4">Myb-like domain-containing protein</fullName>
    </recommendedName>
</protein>
<feature type="region of interest" description="Disordered" evidence="1">
    <location>
        <begin position="18"/>
        <end position="59"/>
    </location>
</feature>
<evidence type="ECO:0000313" key="3">
    <source>
        <dbReference type="Proteomes" id="UP000024837"/>
    </source>
</evidence>
<name>W7I5X1_9PEZI</name>
<keyword evidence="3" id="KW-1185">Reference proteome</keyword>
<dbReference type="OrthoDB" id="5421492at2759"/>
<feature type="compositionally biased region" description="Low complexity" evidence="1">
    <location>
        <begin position="20"/>
        <end position="32"/>
    </location>
</feature>
<gene>
    <name evidence="2" type="ORF">DRE_02754</name>
</gene>
<organism evidence="2 3">
    <name type="scientific">Drechslerella stenobrocha 248</name>
    <dbReference type="NCBI Taxonomy" id="1043628"/>
    <lineage>
        <taxon>Eukaryota</taxon>
        <taxon>Fungi</taxon>
        <taxon>Dikarya</taxon>
        <taxon>Ascomycota</taxon>
        <taxon>Pezizomycotina</taxon>
        <taxon>Orbiliomycetes</taxon>
        <taxon>Orbiliales</taxon>
        <taxon>Orbiliaceae</taxon>
        <taxon>Drechslerella</taxon>
    </lineage>
</organism>
<evidence type="ECO:0008006" key="4">
    <source>
        <dbReference type="Google" id="ProtNLM"/>
    </source>
</evidence>
<accession>W7I5X1</accession>
<sequence length="207" mass="23188">MEPNIKVENEAEDIKPVIDTVSSNSLTEPSSSTRKRRRIDITTKTEEEYDNEDNVVDTTSPPAELQATQVKTKLPRTRTTANRRGRQPAGAAFTPAHDAYLVHLRQSSSSSHDIWLRFEEKFQTGRNEKALKNRWFAIKDAVMLTGEEEAALRQTIDEVLGDIAGTIVEGFKTKTGKKVTKAYVQQKVKEMGVVTELAKLGVRDAED</sequence>
<evidence type="ECO:0000313" key="2">
    <source>
        <dbReference type="EMBL" id="EWC47872.1"/>
    </source>
</evidence>
<evidence type="ECO:0000256" key="1">
    <source>
        <dbReference type="SAM" id="MobiDB-lite"/>
    </source>
</evidence>
<reference evidence="2 3" key="1">
    <citation type="submission" date="2013-05" db="EMBL/GenBank/DDBJ databases">
        <title>Drechslerella stenobrocha genome reveals carnivorous origination and mechanical trapping mechanism of predatory fungi.</title>
        <authorList>
            <person name="Liu X."/>
            <person name="Zhang W."/>
            <person name="Liu K."/>
        </authorList>
    </citation>
    <scope>NUCLEOTIDE SEQUENCE [LARGE SCALE GENOMIC DNA]</scope>
    <source>
        <strain evidence="2 3">248</strain>
    </source>
</reference>
<dbReference type="EMBL" id="KI966407">
    <property type="protein sequence ID" value="EWC47872.1"/>
    <property type="molecule type" value="Genomic_DNA"/>
</dbReference>
<dbReference type="HOGENOM" id="CLU_1282959_0_0_1"/>
<dbReference type="Proteomes" id="UP000024837">
    <property type="component" value="Unassembled WGS sequence"/>
</dbReference>
<proteinExistence type="predicted"/>
<dbReference type="AlphaFoldDB" id="W7I5X1"/>